<protein>
    <submittedName>
        <fullName evidence="8">Sodium-independent sulfate anion transporter-like</fullName>
    </submittedName>
</protein>
<dbReference type="RefSeq" id="XP_017774580.1">
    <property type="nucleotide sequence ID" value="XM_017919091.1"/>
</dbReference>
<accession>A0ABM1MJ30</accession>
<dbReference type="InterPro" id="IPR011547">
    <property type="entry name" value="SLC26A/SulP_dom"/>
</dbReference>
<dbReference type="Pfam" id="PF00916">
    <property type="entry name" value="Sulfate_transp"/>
    <property type="match status" value="1"/>
</dbReference>
<gene>
    <name evidence="8" type="primary">LOC108561243</name>
</gene>
<evidence type="ECO:0000256" key="4">
    <source>
        <dbReference type="ARBA" id="ARBA00023136"/>
    </source>
</evidence>
<feature type="domain" description="STAS" evidence="6">
    <location>
        <begin position="472"/>
        <end position="542"/>
    </location>
</feature>
<dbReference type="GeneID" id="108561243"/>
<feature type="transmembrane region" description="Helical" evidence="5">
    <location>
        <begin position="412"/>
        <end position="439"/>
    </location>
</feature>
<reference evidence="8" key="1">
    <citation type="submission" date="2025-08" db="UniProtKB">
        <authorList>
            <consortium name="RefSeq"/>
        </authorList>
    </citation>
    <scope>IDENTIFICATION</scope>
    <source>
        <tissue evidence="8">Whole Larva</tissue>
    </source>
</reference>
<dbReference type="PROSITE" id="PS50801">
    <property type="entry name" value="STAS"/>
    <property type="match status" value="1"/>
</dbReference>
<feature type="transmembrane region" description="Helical" evidence="5">
    <location>
        <begin position="383"/>
        <end position="400"/>
    </location>
</feature>
<dbReference type="PANTHER" id="PTHR11814">
    <property type="entry name" value="SULFATE TRANSPORTER"/>
    <property type="match status" value="1"/>
</dbReference>
<feature type="transmembrane region" description="Helical" evidence="5">
    <location>
        <begin position="357"/>
        <end position="377"/>
    </location>
</feature>
<evidence type="ECO:0000313" key="7">
    <source>
        <dbReference type="Proteomes" id="UP000695000"/>
    </source>
</evidence>
<feature type="transmembrane region" description="Helical" evidence="5">
    <location>
        <begin position="216"/>
        <end position="239"/>
    </location>
</feature>
<evidence type="ECO:0000313" key="8">
    <source>
        <dbReference type="RefSeq" id="XP_017774580.1"/>
    </source>
</evidence>
<evidence type="ECO:0000256" key="5">
    <source>
        <dbReference type="SAM" id="Phobius"/>
    </source>
</evidence>
<dbReference type="Gene3D" id="3.30.750.24">
    <property type="entry name" value="STAS domain"/>
    <property type="match status" value="1"/>
</dbReference>
<keyword evidence="4 5" id="KW-0472">Membrane</keyword>
<dbReference type="InterPro" id="IPR001902">
    <property type="entry name" value="SLC26A/SulP_fam"/>
</dbReference>
<comment type="subcellular location">
    <subcellularLocation>
        <location evidence="1">Membrane</location>
        <topology evidence="1">Multi-pass membrane protein</topology>
    </subcellularLocation>
</comment>
<feature type="transmembrane region" description="Helical" evidence="5">
    <location>
        <begin position="284"/>
        <end position="303"/>
    </location>
</feature>
<dbReference type="CDD" id="cd07042">
    <property type="entry name" value="STAS_SulP_like_sulfate_transporter"/>
    <property type="match status" value="1"/>
</dbReference>
<keyword evidence="3 5" id="KW-1133">Transmembrane helix</keyword>
<evidence type="ECO:0000256" key="1">
    <source>
        <dbReference type="ARBA" id="ARBA00004141"/>
    </source>
</evidence>
<name>A0ABM1MJ30_NICVS</name>
<keyword evidence="2 5" id="KW-0812">Transmembrane</keyword>
<evidence type="ECO:0000256" key="2">
    <source>
        <dbReference type="ARBA" id="ARBA00022692"/>
    </source>
</evidence>
<evidence type="ECO:0000259" key="6">
    <source>
        <dbReference type="PROSITE" id="PS50801"/>
    </source>
</evidence>
<dbReference type="SUPFAM" id="SSF52091">
    <property type="entry name" value="SpoIIaa-like"/>
    <property type="match status" value="1"/>
</dbReference>
<dbReference type="InterPro" id="IPR002645">
    <property type="entry name" value="STAS_dom"/>
</dbReference>
<feature type="transmembrane region" description="Helical" evidence="5">
    <location>
        <begin position="105"/>
        <end position="129"/>
    </location>
</feature>
<sequence length="593" mass="65914">MTTDEGQSKMRRFVYDKFRILHWLPQYNRTAFFSDMIAGITVGLTMMPQSIAYASIAELPPHYGLYTAIMGSFVYIFFGTIKQVSIGPSSLMSLLTFSYLNGMGIDYIVLLTFLAGCVELLMGIFNLGFLVDFISAPVTSGFTSATSVIIILAQLKNILGIKFTSVGIFNLMRELFAHLKYAKLSDTCLGVGSMTVLLSIKYISQIDFKNQTLKKAIWYLAICRNALVVLFGCIIAFLFEYNTGEQPFVIAGKITPGLPEFKLPNFSTTNGNETVSFVEMINTLGSSIIVLPIVAVLANVAIAKSFSDGSVFQATQEMMTLGISNILGSFVGAMPTTGAFTRSAVNNASNVQTPMGGLYAGTMILLALSFLTPYFYFIPKPSIAAVLICAVMFMVEYWEIPKLWRCNKFDCFICLVTFCSSLYLGVEVGLAIGVFLNIIPMIKIWTRPEIHTDIKSNGKGNEYLLVKPELGLFFPSVNYMTDTLMTLSVKYDSMPIVLDLKNLVRIDYTGCQMLAAAIKTFKNKSRQLVFLNLKPNVFKALKSVVDVDETDIRTSITDDDIFQNESAIPLLQNEMIIYHNEENEKRKSVYENV</sequence>
<feature type="transmembrane region" description="Helical" evidence="5">
    <location>
        <begin position="323"/>
        <end position="345"/>
    </location>
</feature>
<feature type="transmembrane region" description="Helical" evidence="5">
    <location>
        <begin position="63"/>
        <end position="84"/>
    </location>
</feature>
<dbReference type="InterPro" id="IPR036513">
    <property type="entry name" value="STAS_dom_sf"/>
</dbReference>
<keyword evidence="7" id="KW-1185">Reference proteome</keyword>
<evidence type="ECO:0000256" key="3">
    <source>
        <dbReference type="ARBA" id="ARBA00022989"/>
    </source>
</evidence>
<feature type="transmembrane region" description="Helical" evidence="5">
    <location>
        <begin position="36"/>
        <end position="57"/>
    </location>
</feature>
<proteinExistence type="predicted"/>
<organism evidence="7 8">
    <name type="scientific">Nicrophorus vespilloides</name>
    <name type="common">Boreal carrion beetle</name>
    <dbReference type="NCBI Taxonomy" id="110193"/>
    <lineage>
        <taxon>Eukaryota</taxon>
        <taxon>Metazoa</taxon>
        <taxon>Ecdysozoa</taxon>
        <taxon>Arthropoda</taxon>
        <taxon>Hexapoda</taxon>
        <taxon>Insecta</taxon>
        <taxon>Pterygota</taxon>
        <taxon>Neoptera</taxon>
        <taxon>Endopterygota</taxon>
        <taxon>Coleoptera</taxon>
        <taxon>Polyphaga</taxon>
        <taxon>Staphyliniformia</taxon>
        <taxon>Silphidae</taxon>
        <taxon>Nicrophorinae</taxon>
        <taxon>Nicrophorus</taxon>
    </lineage>
</organism>
<dbReference type="Proteomes" id="UP000695000">
    <property type="component" value="Unplaced"/>
</dbReference>
<dbReference type="Pfam" id="PF01740">
    <property type="entry name" value="STAS"/>
    <property type="match status" value="1"/>
</dbReference>